<evidence type="ECO:0000313" key="1">
    <source>
        <dbReference type="EMBL" id="MFA9478577.1"/>
    </source>
</evidence>
<gene>
    <name evidence="1" type="ORF">ACERK3_09740</name>
</gene>
<accession>A0ABV4U4Q0</accession>
<keyword evidence="2" id="KW-1185">Reference proteome</keyword>
<dbReference type="RefSeq" id="WP_425345503.1">
    <property type="nucleotide sequence ID" value="NZ_JBGUBD010000005.1"/>
</dbReference>
<dbReference type="Proteomes" id="UP001575105">
    <property type="component" value="Unassembled WGS sequence"/>
</dbReference>
<proteinExistence type="predicted"/>
<comment type="caution">
    <text evidence="1">The sequence shown here is derived from an EMBL/GenBank/DDBJ whole genome shotgun (WGS) entry which is preliminary data.</text>
</comment>
<reference evidence="1 2" key="1">
    <citation type="submission" date="2024-08" db="EMBL/GenBank/DDBJ databases">
        <title>Whole-genome sequencing of halo(alkali)philic microorganisms from hypersaline lakes.</title>
        <authorList>
            <person name="Sorokin D.Y."/>
            <person name="Merkel A.Y."/>
            <person name="Messina E."/>
            <person name="Yakimov M."/>
        </authorList>
    </citation>
    <scope>NUCLEOTIDE SEQUENCE [LARGE SCALE GENOMIC DNA]</scope>
    <source>
        <strain evidence="1 2">AB-hyl4</strain>
    </source>
</reference>
<protein>
    <submittedName>
        <fullName evidence="1">Uncharacterized protein</fullName>
    </submittedName>
</protein>
<sequence length="80" mass="9215">MKRVAVYYSKYPHLADRVRMHADPIASNSERAIIDRDLWLAIRDGKPYTRPVEVIPADFDIEKERRRLTQGGCCGEPSRG</sequence>
<organism evidence="1 2">
    <name type="scientific">Natronomicrosphaera hydrolytica</name>
    <dbReference type="NCBI Taxonomy" id="3242702"/>
    <lineage>
        <taxon>Bacteria</taxon>
        <taxon>Pseudomonadati</taxon>
        <taxon>Planctomycetota</taxon>
        <taxon>Phycisphaerae</taxon>
        <taxon>Phycisphaerales</taxon>
        <taxon>Phycisphaeraceae</taxon>
        <taxon>Natronomicrosphaera</taxon>
    </lineage>
</organism>
<name>A0ABV4U4Q0_9BACT</name>
<evidence type="ECO:0000313" key="2">
    <source>
        <dbReference type="Proteomes" id="UP001575105"/>
    </source>
</evidence>
<dbReference type="EMBL" id="JBGUBD010000005">
    <property type="protein sequence ID" value="MFA9478577.1"/>
    <property type="molecule type" value="Genomic_DNA"/>
</dbReference>